<sequence length="398" mass="44274">MGHLLRYQPFKGLYLLYVFSTALVRVPWWCIRYLRPHNRPRSSWSLWQAVLVDLHREVLFPIVLDIGYREAAPQVVQELTDAQGVWIEGLADNSTAFCGEIRRAANINGVRPEKVLAFWLFKPGTGTSVDLKAKEGEKVAMHMHGGGFIMGSGHPENAAVQLSVGLVAHTKSVSRILEVDYRLSAAPPDKPVNPFPAAVLDSLAAYRYLIHDLGFDPSNITVIGDSAGGNIALALVRHLVENHLPDLPPPGRFVICSAWLDIFETRKSDPGASHNRNNKSDMLGVSVAYSRSAYLGALKKDSEIEARTNRYVAPGSVPDELAKDSYVGFPRTFVSAGEAEYIYTDSVVLADRMEADGVEVRRDFPLDAIHDYMSFPWFEPERTKGIKRLANWLDESND</sequence>
<keyword evidence="2" id="KW-1133">Transmembrane helix</keyword>
<evidence type="ECO:0000256" key="2">
    <source>
        <dbReference type="SAM" id="Phobius"/>
    </source>
</evidence>
<dbReference type="EMBL" id="ML211476">
    <property type="protein sequence ID" value="TFK82523.1"/>
    <property type="molecule type" value="Genomic_DNA"/>
</dbReference>
<dbReference type="InterPro" id="IPR013094">
    <property type="entry name" value="AB_hydrolase_3"/>
</dbReference>
<evidence type="ECO:0000313" key="5">
    <source>
        <dbReference type="Proteomes" id="UP000308197"/>
    </source>
</evidence>
<dbReference type="Pfam" id="PF07859">
    <property type="entry name" value="Abhydrolase_3"/>
    <property type="match status" value="1"/>
</dbReference>
<name>A0A5C3P9N5_9APHY</name>
<proteinExistence type="predicted"/>
<dbReference type="InParanoid" id="A0A5C3P9N5"/>
<evidence type="ECO:0000256" key="1">
    <source>
        <dbReference type="ARBA" id="ARBA00022801"/>
    </source>
</evidence>
<dbReference type="STRING" id="1314778.A0A5C3P9N5"/>
<accession>A0A5C3P9N5</accession>
<dbReference type="InterPro" id="IPR050300">
    <property type="entry name" value="GDXG_lipolytic_enzyme"/>
</dbReference>
<dbReference type="PANTHER" id="PTHR48081">
    <property type="entry name" value="AB HYDROLASE SUPERFAMILY PROTEIN C4A8.06C"/>
    <property type="match status" value="1"/>
</dbReference>
<dbReference type="AlphaFoldDB" id="A0A5C3P9N5"/>
<dbReference type="SUPFAM" id="SSF53474">
    <property type="entry name" value="alpha/beta-Hydrolases"/>
    <property type="match status" value="1"/>
</dbReference>
<keyword evidence="2" id="KW-0812">Transmembrane</keyword>
<dbReference type="Gene3D" id="3.40.50.1820">
    <property type="entry name" value="alpha/beta hydrolase"/>
    <property type="match status" value="1"/>
</dbReference>
<dbReference type="PANTHER" id="PTHR48081:SF26">
    <property type="entry name" value="ALPHA_BETA HYDROLASE FOLD-3 DOMAIN-CONTAINING PROTEIN"/>
    <property type="match status" value="1"/>
</dbReference>
<gene>
    <name evidence="4" type="ORF">K466DRAFT_530287</name>
</gene>
<dbReference type="GO" id="GO:0016787">
    <property type="term" value="F:hydrolase activity"/>
    <property type="evidence" value="ECO:0007669"/>
    <property type="project" value="UniProtKB-KW"/>
</dbReference>
<evidence type="ECO:0000259" key="3">
    <source>
        <dbReference type="Pfam" id="PF07859"/>
    </source>
</evidence>
<reference evidence="4 5" key="1">
    <citation type="journal article" date="2019" name="Nat. Ecol. Evol.">
        <title>Megaphylogeny resolves global patterns of mushroom evolution.</title>
        <authorList>
            <person name="Varga T."/>
            <person name="Krizsan K."/>
            <person name="Foldi C."/>
            <person name="Dima B."/>
            <person name="Sanchez-Garcia M."/>
            <person name="Sanchez-Ramirez S."/>
            <person name="Szollosi G.J."/>
            <person name="Szarkandi J.G."/>
            <person name="Papp V."/>
            <person name="Albert L."/>
            <person name="Andreopoulos W."/>
            <person name="Angelini C."/>
            <person name="Antonin V."/>
            <person name="Barry K.W."/>
            <person name="Bougher N.L."/>
            <person name="Buchanan P."/>
            <person name="Buyck B."/>
            <person name="Bense V."/>
            <person name="Catcheside P."/>
            <person name="Chovatia M."/>
            <person name="Cooper J."/>
            <person name="Damon W."/>
            <person name="Desjardin D."/>
            <person name="Finy P."/>
            <person name="Geml J."/>
            <person name="Haridas S."/>
            <person name="Hughes K."/>
            <person name="Justo A."/>
            <person name="Karasinski D."/>
            <person name="Kautmanova I."/>
            <person name="Kiss B."/>
            <person name="Kocsube S."/>
            <person name="Kotiranta H."/>
            <person name="LaButti K.M."/>
            <person name="Lechner B.E."/>
            <person name="Liimatainen K."/>
            <person name="Lipzen A."/>
            <person name="Lukacs Z."/>
            <person name="Mihaltcheva S."/>
            <person name="Morgado L.N."/>
            <person name="Niskanen T."/>
            <person name="Noordeloos M.E."/>
            <person name="Ohm R.A."/>
            <person name="Ortiz-Santana B."/>
            <person name="Ovrebo C."/>
            <person name="Racz N."/>
            <person name="Riley R."/>
            <person name="Savchenko A."/>
            <person name="Shiryaev A."/>
            <person name="Soop K."/>
            <person name="Spirin V."/>
            <person name="Szebenyi C."/>
            <person name="Tomsovsky M."/>
            <person name="Tulloss R.E."/>
            <person name="Uehling J."/>
            <person name="Grigoriev I.V."/>
            <person name="Vagvolgyi C."/>
            <person name="Papp T."/>
            <person name="Martin F.M."/>
            <person name="Miettinen O."/>
            <person name="Hibbett D.S."/>
            <person name="Nagy L.G."/>
        </authorList>
    </citation>
    <scope>NUCLEOTIDE SEQUENCE [LARGE SCALE GENOMIC DNA]</scope>
    <source>
        <strain evidence="4 5">HHB13444</strain>
    </source>
</reference>
<evidence type="ECO:0000313" key="4">
    <source>
        <dbReference type="EMBL" id="TFK82523.1"/>
    </source>
</evidence>
<organism evidence="4 5">
    <name type="scientific">Polyporus arcularius HHB13444</name>
    <dbReference type="NCBI Taxonomy" id="1314778"/>
    <lineage>
        <taxon>Eukaryota</taxon>
        <taxon>Fungi</taxon>
        <taxon>Dikarya</taxon>
        <taxon>Basidiomycota</taxon>
        <taxon>Agaricomycotina</taxon>
        <taxon>Agaricomycetes</taxon>
        <taxon>Polyporales</taxon>
        <taxon>Polyporaceae</taxon>
        <taxon>Polyporus</taxon>
    </lineage>
</organism>
<keyword evidence="2" id="KW-0472">Membrane</keyword>
<keyword evidence="5" id="KW-1185">Reference proteome</keyword>
<feature type="transmembrane region" description="Helical" evidence="2">
    <location>
        <begin position="12"/>
        <end position="31"/>
    </location>
</feature>
<dbReference type="InterPro" id="IPR029058">
    <property type="entry name" value="AB_hydrolase_fold"/>
</dbReference>
<keyword evidence="1 4" id="KW-0378">Hydrolase</keyword>
<protein>
    <submittedName>
        <fullName evidence="4">Alpha/beta-hydrolase</fullName>
    </submittedName>
</protein>
<feature type="domain" description="Alpha/beta hydrolase fold-3" evidence="3">
    <location>
        <begin position="141"/>
        <end position="373"/>
    </location>
</feature>
<dbReference type="Proteomes" id="UP000308197">
    <property type="component" value="Unassembled WGS sequence"/>
</dbReference>